<dbReference type="InterPro" id="IPR027417">
    <property type="entry name" value="P-loop_NTPase"/>
</dbReference>
<dbReference type="PROSITE" id="PS00113">
    <property type="entry name" value="ADENYLATE_KINASE"/>
    <property type="match status" value="1"/>
</dbReference>
<feature type="binding site" evidence="4">
    <location>
        <begin position="107"/>
        <end position="110"/>
    </location>
    <ligand>
        <name>AMP</name>
        <dbReference type="ChEBI" id="CHEBI:456215"/>
    </ligand>
</feature>
<comment type="caution">
    <text evidence="4">Lacks conserved residue(s) required for the propagation of feature annotation.</text>
</comment>
<evidence type="ECO:0000256" key="6">
    <source>
        <dbReference type="RuleBase" id="RU003331"/>
    </source>
</evidence>
<keyword evidence="2 4" id="KW-0547">Nucleotide-binding</keyword>
<keyword evidence="4" id="KW-0545">Nucleotide biosynthesis</keyword>
<proteinExistence type="inferred from homology"/>
<dbReference type="AlphaFoldDB" id="A0A075G862"/>
<evidence type="ECO:0000256" key="1">
    <source>
        <dbReference type="ARBA" id="ARBA00022679"/>
    </source>
</evidence>
<dbReference type="GO" id="GO:0004017">
    <property type="term" value="F:AMP kinase activity"/>
    <property type="evidence" value="ECO:0007669"/>
    <property type="project" value="UniProtKB-UniRule"/>
</dbReference>
<dbReference type="UniPathway" id="UPA00588">
    <property type="reaction ID" value="UER00649"/>
</dbReference>
<feature type="binding site" evidence="4">
    <location>
        <position position="114"/>
    </location>
    <ligand>
        <name>AMP</name>
        <dbReference type="ChEBI" id="CHEBI:456215"/>
    </ligand>
</feature>
<comment type="function">
    <text evidence="4">Catalyzes the reversible transfer of the terminal phosphate group between ATP and AMP. Plays an important role in cellular energy homeostasis and in adenine nucleotide metabolism.</text>
</comment>
<dbReference type="SUPFAM" id="SSF52540">
    <property type="entry name" value="P-loop containing nucleoside triphosphate hydrolases"/>
    <property type="match status" value="1"/>
</dbReference>
<comment type="domain">
    <text evidence="4">Consists of three domains, a large central CORE domain and two small peripheral domains, NMPbind and LID, which undergo movements during catalysis. The LID domain closes over the site of phosphoryl transfer upon ATP binding. Assembling and dissambling the active center during each catalytic cycle provides an effective means to prevent ATP hydrolysis.</text>
</comment>
<organism evidence="7">
    <name type="scientific">uncultured marine group II/III euryarchaeote KM3_04_D10</name>
    <dbReference type="NCBI Taxonomy" id="1457836"/>
    <lineage>
        <taxon>Archaea</taxon>
        <taxon>Methanobacteriati</taxon>
        <taxon>Methanobacteriota</taxon>
        <taxon>environmental samples</taxon>
    </lineage>
</organism>
<name>A0A075G862_9EURY</name>
<evidence type="ECO:0000256" key="3">
    <source>
        <dbReference type="ARBA" id="ARBA00022777"/>
    </source>
</evidence>
<dbReference type="PRINTS" id="PR00094">
    <property type="entry name" value="ADENYLTKNASE"/>
</dbReference>
<feature type="binding site" evidence="4">
    <location>
        <position position="211"/>
    </location>
    <ligand>
        <name>ATP</name>
        <dbReference type="ChEBI" id="CHEBI:30616"/>
    </ligand>
</feature>
<dbReference type="NCBIfam" id="NF001381">
    <property type="entry name" value="PRK00279.1-3"/>
    <property type="match status" value="1"/>
</dbReference>
<evidence type="ECO:0000256" key="4">
    <source>
        <dbReference type="HAMAP-Rule" id="MF_00235"/>
    </source>
</evidence>
<dbReference type="Gene3D" id="3.40.50.300">
    <property type="entry name" value="P-loop containing nucleotide triphosphate hydrolases"/>
    <property type="match status" value="1"/>
</dbReference>
<gene>
    <name evidence="4 7" type="primary">adk</name>
</gene>
<dbReference type="FunFam" id="3.40.50.300:FF:000106">
    <property type="entry name" value="Adenylate kinase mitochondrial"/>
    <property type="match status" value="1"/>
</dbReference>
<feature type="region of interest" description="NMP" evidence="4">
    <location>
        <begin position="52"/>
        <end position="81"/>
    </location>
</feature>
<feature type="binding site" evidence="4">
    <location>
        <position position="183"/>
    </location>
    <ligand>
        <name>AMP</name>
        <dbReference type="ChEBI" id="CHEBI:456215"/>
    </ligand>
</feature>
<dbReference type="NCBIfam" id="TIGR01351">
    <property type="entry name" value="adk"/>
    <property type="match status" value="1"/>
</dbReference>
<dbReference type="GO" id="GO:0044209">
    <property type="term" value="P:AMP salvage"/>
    <property type="evidence" value="ECO:0007669"/>
    <property type="project" value="UniProtKB-UniRule"/>
</dbReference>
<comment type="subcellular location">
    <subcellularLocation>
        <location evidence="4 6">Cytoplasm</location>
    </subcellularLocation>
</comment>
<feature type="binding site" evidence="4">
    <location>
        <begin position="32"/>
        <end position="37"/>
    </location>
    <ligand>
        <name>ATP</name>
        <dbReference type="ChEBI" id="CHEBI:30616"/>
    </ligand>
</feature>
<keyword evidence="3 4" id="KW-0418">Kinase</keyword>
<feature type="binding site" evidence="4">
    <location>
        <position position="58"/>
    </location>
    <ligand>
        <name>AMP</name>
        <dbReference type="ChEBI" id="CHEBI:456215"/>
    </ligand>
</feature>
<accession>A0A075G862</accession>
<feature type="binding site" evidence="4">
    <location>
        <begin position="153"/>
        <end position="154"/>
    </location>
    <ligand>
        <name>ATP</name>
        <dbReference type="ChEBI" id="CHEBI:30616"/>
    </ligand>
</feature>
<feature type="binding site" evidence="4">
    <location>
        <position position="172"/>
    </location>
    <ligand>
        <name>AMP</name>
        <dbReference type="ChEBI" id="CHEBI:456215"/>
    </ligand>
</feature>
<feature type="binding site" evidence="4">
    <location>
        <begin position="79"/>
        <end position="81"/>
    </location>
    <ligand>
        <name>AMP</name>
        <dbReference type="ChEBI" id="CHEBI:456215"/>
    </ligand>
</feature>
<dbReference type="HAMAP" id="MF_00235">
    <property type="entry name" value="Adenylate_kinase_Adk"/>
    <property type="match status" value="1"/>
</dbReference>
<comment type="similarity">
    <text evidence="4 5">Belongs to the adenylate kinase family.</text>
</comment>
<evidence type="ECO:0000256" key="2">
    <source>
        <dbReference type="ARBA" id="ARBA00022741"/>
    </source>
</evidence>
<reference evidence="7" key="1">
    <citation type="journal article" date="2014" name="Genome Biol. Evol.">
        <title>Pangenome evidence for extensive interdomain horizontal transfer affecting lineage core and shell genes in uncultured planktonic thaumarchaeota and euryarchaeota.</title>
        <authorList>
            <person name="Deschamps P."/>
            <person name="Zivanovic Y."/>
            <person name="Moreira D."/>
            <person name="Rodriguez-Valera F."/>
            <person name="Lopez-Garcia P."/>
        </authorList>
    </citation>
    <scope>NUCLEOTIDE SEQUENCE</scope>
</reference>
<dbReference type="GO" id="GO:0005737">
    <property type="term" value="C:cytoplasm"/>
    <property type="evidence" value="ECO:0007669"/>
    <property type="project" value="UniProtKB-SubCell"/>
</dbReference>
<dbReference type="EMBL" id="KF900527">
    <property type="protein sequence ID" value="AIE98161.1"/>
    <property type="molecule type" value="Genomic_DNA"/>
</dbReference>
<keyword evidence="4" id="KW-0963">Cytoplasm</keyword>
<dbReference type="EC" id="2.7.4.3" evidence="4 6"/>
<dbReference type="InterPro" id="IPR033690">
    <property type="entry name" value="Adenylat_kinase_CS"/>
</dbReference>
<comment type="pathway">
    <text evidence="4">Purine metabolism; AMP biosynthesis via salvage pathway; AMP from ADP: step 1/1.</text>
</comment>
<feature type="binding site" evidence="4">
    <location>
        <position position="53"/>
    </location>
    <ligand>
        <name>AMP</name>
        <dbReference type="ChEBI" id="CHEBI:456215"/>
    </ligand>
</feature>
<dbReference type="Pfam" id="PF00406">
    <property type="entry name" value="ADK"/>
    <property type="match status" value="1"/>
</dbReference>
<dbReference type="InterPro" id="IPR006259">
    <property type="entry name" value="Adenyl_kin_sub"/>
</dbReference>
<dbReference type="NCBIfam" id="NF011100">
    <property type="entry name" value="PRK14527.1"/>
    <property type="match status" value="1"/>
</dbReference>
<dbReference type="GO" id="GO:0005524">
    <property type="term" value="F:ATP binding"/>
    <property type="evidence" value="ECO:0007669"/>
    <property type="project" value="UniProtKB-UniRule"/>
</dbReference>
<comment type="subunit">
    <text evidence="4 6">Monomer.</text>
</comment>
<protein>
    <recommendedName>
        <fullName evidence="4 6">Adenylate kinase</fullName>
        <shortName evidence="4">AK</shortName>
        <ecNumber evidence="4 6">2.7.4.3</ecNumber>
    </recommendedName>
    <alternativeName>
        <fullName evidence="4">ATP-AMP transphosphorylase</fullName>
    </alternativeName>
    <alternativeName>
        <fullName evidence="4">ATP:AMP phosphotransferase</fullName>
    </alternativeName>
    <alternativeName>
        <fullName evidence="4">Adenylate monophosphate kinase</fullName>
    </alternativeName>
</protein>
<feature type="binding site" evidence="4">
    <location>
        <position position="144"/>
    </location>
    <ligand>
        <name>ATP</name>
        <dbReference type="ChEBI" id="CHEBI:30616"/>
    </ligand>
</feature>
<dbReference type="PANTHER" id="PTHR23359">
    <property type="entry name" value="NUCLEOTIDE KINASE"/>
    <property type="match status" value="1"/>
</dbReference>
<dbReference type="InterPro" id="IPR000850">
    <property type="entry name" value="Adenylat/UMP-CMP_kin"/>
</dbReference>
<keyword evidence="1 4" id="KW-0808">Transferase</keyword>
<dbReference type="CDD" id="cd01428">
    <property type="entry name" value="ADK"/>
    <property type="match status" value="1"/>
</dbReference>
<evidence type="ECO:0000313" key="7">
    <source>
        <dbReference type="EMBL" id="AIE98161.1"/>
    </source>
</evidence>
<comment type="catalytic activity">
    <reaction evidence="4 6">
        <text>AMP + ATP = 2 ADP</text>
        <dbReference type="Rhea" id="RHEA:12973"/>
        <dbReference type="ChEBI" id="CHEBI:30616"/>
        <dbReference type="ChEBI" id="CHEBI:456215"/>
        <dbReference type="ChEBI" id="CHEBI:456216"/>
        <dbReference type="EC" id="2.7.4.3"/>
    </reaction>
</comment>
<keyword evidence="4 6" id="KW-0067">ATP-binding</keyword>
<evidence type="ECO:0000256" key="5">
    <source>
        <dbReference type="RuleBase" id="RU003330"/>
    </source>
</evidence>
<sequence>MGAEQALDALCLWPGPPRRWLMTSIVLFGPPGAGKGTQAARISSLTGKPQVSTGDMLRAAVASGSDLGSEAKGYMDAGLLVPDEVIIGLISQRLREPDAESGLLLDGYPRTIAQAEALSEVEDVSMVISIEVPDEAIIERIVGRRMDPHDGTIYHIRFNPPPTEAASRVVQREDDNEETVRNRLSAYHEQTAPLAEWYQDRDVLVRIDGDRTIEEVGDAIGSAIASMGSRDV</sequence>